<gene>
    <name evidence="2" type="ORF">AVDCRST_MAG96-2119</name>
</gene>
<proteinExistence type="predicted"/>
<dbReference type="Gene3D" id="3.10.310.50">
    <property type="match status" value="1"/>
</dbReference>
<organism evidence="2">
    <name type="scientific">uncultured Segetibacter sp</name>
    <dbReference type="NCBI Taxonomy" id="481133"/>
    <lineage>
        <taxon>Bacteria</taxon>
        <taxon>Pseudomonadati</taxon>
        <taxon>Bacteroidota</taxon>
        <taxon>Chitinophagia</taxon>
        <taxon>Chitinophagales</taxon>
        <taxon>Chitinophagaceae</taxon>
        <taxon>Segetibacter</taxon>
        <taxon>environmental samples</taxon>
    </lineage>
</organism>
<dbReference type="InterPro" id="IPR007621">
    <property type="entry name" value="TPM_dom"/>
</dbReference>
<accession>A0A6J4SS17</accession>
<name>A0A6J4SS17_9BACT</name>
<dbReference type="EMBL" id="CADCVN010000817">
    <property type="protein sequence ID" value="CAA9503793.1"/>
    <property type="molecule type" value="Genomic_DNA"/>
</dbReference>
<evidence type="ECO:0000259" key="1">
    <source>
        <dbReference type="Pfam" id="PF04536"/>
    </source>
</evidence>
<reference evidence="2" key="1">
    <citation type="submission" date="2020-02" db="EMBL/GenBank/DDBJ databases">
        <authorList>
            <person name="Meier V. D."/>
        </authorList>
    </citation>
    <scope>NUCLEOTIDE SEQUENCE</scope>
    <source>
        <strain evidence="2">AVDCRST_MAG96</strain>
    </source>
</reference>
<dbReference type="PANTHER" id="PTHR30373">
    <property type="entry name" value="UPF0603 PROTEIN YGCG"/>
    <property type="match status" value="1"/>
</dbReference>
<dbReference type="PANTHER" id="PTHR30373:SF8">
    <property type="entry name" value="BLL7265 PROTEIN"/>
    <property type="match status" value="1"/>
</dbReference>
<feature type="domain" description="TPM" evidence="1">
    <location>
        <begin position="10"/>
        <end position="128"/>
    </location>
</feature>
<protein>
    <recommendedName>
        <fullName evidence="1">TPM domain-containing protein</fullName>
    </recommendedName>
</protein>
<evidence type="ECO:0000313" key="2">
    <source>
        <dbReference type="EMBL" id="CAA9503793.1"/>
    </source>
</evidence>
<dbReference type="Pfam" id="PF04536">
    <property type="entry name" value="TPM_phosphatase"/>
    <property type="match status" value="1"/>
</dbReference>
<sequence>MVLFPFKNKREFFTKEQQQLMVQAIQEAEKNTSGEVRFFVESRCKYVDPVDRAKEIFFTLKMNLTKDRNAVLLYMAMDDHQLALFADEGIYQRLGSQYWNDEVKKIIKHFTKDDYTGGVCHIVNDIGAALKKEFPYERSDKNELPDEIIFGN</sequence>
<dbReference type="AlphaFoldDB" id="A0A6J4SS17"/>